<feature type="domain" description="RNA polymerase sigma factor 70 region 4 type 2" evidence="9">
    <location>
        <begin position="122"/>
        <end position="174"/>
    </location>
</feature>
<dbReference type="NCBIfam" id="TIGR02937">
    <property type="entry name" value="sigma70-ECF"/>
    <property type="match status" value="1"/>
</dbReference>
<evidence type="ECO:0000256" key="3">
    <source>
        <dbReference type="ARBA" id="ARBA00023082"/>
    </source>
</evidence>
<sequence length="190" mass="22096">MSDDSLLIQRILQGDAAAYEEIVRCYQQRLYNTMVHVLGSREDAEDVVQESFVQAYLKLATFQGNSAFYTWLYRISFNIAISHRRRRKKVHSIDQVREDVGSEPVDQSEGPTHRMEQQENVRQVHEALTKLSEEHRDVLVLRELEGMDYDRIADVLELPVGTVRSRLHRARTHLKECLEVMIAQSERGIS</sequence>
<dbReference type="InterPro" id="IPR013325">
    <property type="entry name" value="RNA_pol_sigma_r2"/>
</dbReference>
<dbReference type="PANTHER" id="PTHR43133:SF51">
    <property type="entry name" value="RNA POLYMERASE SIGMA FACTOR"/>
    <property type="match status" value="1"/>
</dbReference>
<reference evidence="10 11" key="1">
    <citation type="submission" date="2018-02" db="EMBL/GenBank/DDBJ databases">
        <title>Comparative genomes isolates from brazilian mangrove.</title>
        <authorList>
            <person name="Araujo J.E."/>
            <person name="Taketani R.G."/>
            <person name="Silva M.C.P."/>
            <person name="Loureco M.V."/>
            <person name="Andreote F.D."/>
        </authorList>
    </citation>
    <scope>NUCLEOTIDE SEQUENCE [LARGE SCALE GENOMIC DNA]</scope>
    <source>
        <strain evidence="10 11">NAP PRIS-MGV</strain>
    </source>
</reference>
<evidence type="ECO:0000313" key="10">
    <source>
        <dbReference type="EMBL" id="PQO31803.1"/>
    </source>
</evidence>
<dbReference type="GO" id="GO:0016987">
    <property type="term" value="F:sigma factor activity"/>
    <property type="evidence" value="ECO:0007669"/>
    <property type="project" value="UniProtKB-KW"/>
</dbReference>
<dbReference type="InterPro" id="IPR013324">
    <property type="entry name" value="RNA_pol_sigma_r3/r4-like"/>
</dbReference>
<comment type="similarity">
    <text evidence="1 6">Belongs to the sigma-70 factor family. ECF subfamily.</text>
</comment>
<keyword evidence="3 6" id="KW-0731">Sigma factor</keyword>
<proteinExistence type="inferred from homology"/>
<dbReference type="SUPFAM" id="SSF88659">
    <property type="entry name" value="Sigma3 and sigma4 domains of RNA polymerase sigma factors"/>
    <property type="match status" value="1"/>
</dbReference>
<dbReference type="InterPro" id="IPR013249">
    <property type="entry name" value="RNA_pol_sigma70_r4_t2"/>
</dbReference>
<feature type="region of interest" description="Disordered" evidence="7">
    <location>
        <begin position="98"/>
        <end position="120"/>
    </location>
</feature>
<comment type="caution">
    <text evidence="10">The sequence shown here is derived from an EMBL/GenBank/DDBJ whole genome shotgun (WGS) entry which is preliminary data.</text>
</comment>
<dbReference type="GO" id="GO:0006352">
    <property type="term" value="P:DNA-templated transcription initiation"/>
    <property type="evidence" value="ECO:0007669"/>
    <property type="project" value="InterPro"/>
</dbReference>
<protein>
    <recommendedName>
        <fullName evidence="6">RNA polymerase sigma factor</fullName>
    </recommendedName>
</protein>
<evidence type="ECO:0000256" key="6">
    <source>
        <dbReference type="RuleBase" id="RU000716"/>
    </source>
</evidence>
<evidence type="ECO:0000259" key="8">
    <source>
        <dbReference type="Pfam" id="PF04542"/>
    </source>
</evidence>
<dbReference type="EMBL" id="PUIB01000019">
    <property type="protein sequence ID" value="PQO31803.1"/>
    <property type="molecule type" value="Genomic_DNA"/>
</dbReference>
<feature type="domain" description="RNA polymerase sigma-70 region 2" evidence="8">
    <location>
        <begin position="22"/>
        <end position="89"/>
    </location>
</feature>
<dbReference type="GO" id="GO:0003677">
    <property type="term" value="F:DNA binding"/>
    <property type="evidence" value="ECO:0007669"/>
    <property type="project" value="UniProtKB-KW"/>
</dbReference>
<evidence type="ECO:0000313" key="11">
    <source>
        <dbReference type="Proteomes" id="UP000239388"/>
    </source>
</evidence>
<feature type="compositionally biased region" description="Basic and acidic residues" evidence="7">
    <location>
        <begin position="111"/>
        <end position="120"/>
    </location>
</feature>
<dbReference type="InterPro" id="IPR000838">
    <property type="entry name" value="RNA_pol_sigma70_ECF_CS"/>
</dbReference>
<dbReference type="CDD" id="cd06171">
    <property type="entry name" value="Sigma70_r4"/>
    <property type="match status" value="1"/>
</dbReference>
<dbReference type="AlphaFoldDB" id="A0A2S8FI40"/>
<evidence type="ECO:0000256" key="2">
    <source>
        <dbReference type="ARBA" id="ARBA00023015"/>
    </source>
</evidence>
<dbReference type="PROSITE" id="PS01063">
    <property type="entry name" value="SIGMA70_ECF"/>
    <property type="match status" value="1"/>
</dbReference>
<dbReference type="InterPro" id="IPR014284">
    <property type="entry name" value="RNA_pol_sigma-70_dom"/>
</dbReference>
<dbReference type="Pfam" id="PF04542">
    <property type="entry name" value="Sigma70_r2"/>
    <property type="match status" value="1"/>
</dbReference>
<dbReference type="InterPro" id="IPR039425">
    <property type="entry name" value="RNA_pol_sigma-70-like"/>
</dbReference>
<evidence type="ECO:0000256" key="4">
    <source>
        <dbReference type="ARBA" id="ARBA00023125"/>
    </source>
</evidence>
<dbReference type="Gene3D" id="1.10.1740.10">
    <property type="match status" value="1"/>
</dbReference>
<dbReference type="PANTHER" id="PTHR43133">
    <property type="entry name" value="RNA POLYMERASE ECF-TYPE SIGMA FACTO"/>
    <property type="match status" value="1"/>
</dbReference>
<dbReference type="InterPro" id="IPR007627">
    <property type="entry name" value="RNA_pol_sigma70_r2"/>
</dbReference>
<dbReference type="Pfam" id="PF08281">
    <property type="entry name" value="Sigma70_r4_2"/>
    <property type="match status" value="1"/>
</dbReference>
<name>A0A2S8FI40_9BACT</name>
<dbReference type="RefSeq" id="WP_105357028.1">
    <property type="nucleotide sequence ID" value="NZ_PUIB01000019.1"/>
</dbReference>
<accession>A0A2S8FI40</accession>
<dbReference type="Gene3D" id="1.10.10.10">
    <property type="entry name" value="Winged helix-like DNA-binding domain superfamily/Winged helix DNA-binding domain"/>
    <property type="match status" value="1"/>
</dbReference>
<evidence type="ECO:0000256" key="7">
    <source>
        <dbReference type="SAM" id="MobiDB-lite"/>
    </source>
</evidence>
<keyword evidence="5 6" id="KW-0804">Transcription</keyword>
<evidence type="ECO:0000256" key="1">
    <source>
        <dbReference type="ARBA" id="ARBA00010641"/>
    </source>
</evidence>
<evidence type="ECO:0000256" key="5">
    <source>
        <dbReference type="ARBA" id="ARBA00023163"/>
    </source>
</evidence>
<dbReference type="SUPFAM" id="SSF88946">
    <property type="entry name" value="Sigma2 domain of RNA polymerase sigma factors"/>
    <property type="match status" value="1"/>
</dbReference>
<gene>
    <name evidence="10" type="ORF">C5Y98_19360</name>
</gene>
<organism evidence="10 11">
    <name type="scientific">Blastopirellula marina</name>
    <dbReference type="NCBI Taxonomy" id="124"/>
    <lineage>
        <taxon>Bacteria</taxon>
        <taxon>Pseudomonadati</taxon>
        <taxon>Planctomycetota</taxon>
        <taxon>Planctomycetia</taxon>
        <taxon>Pirellulales</taxon>
        <taxon>Pirellulaceae</taxon>
        <taxon>Blastopirellula</taxon>
    </lineage>
</organism>
<dbReference type="Proteomes" id="UP000239388">
    <property type="component" value="Unassembled WGS sequence"/>
</dbReference>
<evidence type="ECO:0000259" key="9">
    <source>
        <dbReference type="Pfam" id="PF08281"/>
    </source>
</evidence>
<dbReference type="InterPro" id="IPR036388">
    <property type="entry name" value="WH-like_DNA-bd_sf"/>
</dbReference>
<dbReference type="OrthoDB" id="9785675at2"/>
<keyword evidence="4 6" id="KW-0238">DNA-binding</keyword>
<keyword evidence="2 6" id="KW-0805">Transcription regulation</keyword>